<gene>
    <name evidence="1" type="ORF">ACFSCZ_14740</name>
</gene>
<protein>
    <submittedName>
        <fullName evidence="1">Paeninodin family lasso peptide</fullName>
    </submittedName>
</protein>
<reference evidence="2" key="1">
    <citation type="journal article" date="2019" name="Int. J. Syst. Evol. Microbiol.">
        <title>The Global Catalogue of Microorganisms (GCM) 10K type strain sequencing project: providing services to taxonomists for standard genome sequencing and annotation.</title>
        <authorList>
            <consortium name="The Broad Institute Genomics Platform"/>
            <consortium name="The Broad Institute Genome Sequencing Center for Infectious Disease"/>
            <person name="Wu L."/>
            <person name="Ma J."/>
        </authorList>
    </citation>
    <scope>NUCLEOTIDE SEQUENCE [LARGE SCALE GENOMIC DNA]</scope>
    <source>
        <strain evidence="2">CGMCC 1.12295</strain>
    </source>
</reference>
<name>A0ABW4KKX0_9BACI</name>
<dbReference type="EMBL" id="JBHUEO010000053">
    <property type="protein sequence ID" value="MFD1707979.1"/>
    <property type="molecule type" value="Genomic_DNA"/>
</dbReference>
<dbReference type="NCBIfam" id="NF033524">
    <property type="entry name" value="lasso_PadeA_fam"/>
    <property type="match status" value="1"/>
</dbReference>
<keyword evidence="2" id="KW-1185">Reference proteome</keyword>
<accession>A0ABW4KKX0</accession>
<evidence type="ECO:0000313" key="2">
    <source>
        <dbReference type="Proteomes" id="UP001597301"/>
    </source>
</evidence>
<comment type="caution">
    <text evidence="1">The sequence shown here is derived from an EMBL/GenBank/DDBJ whole genome shotgun (WGS) entry which is preliminary data.</text>
</comment>
<organism evidence="1 2">
    <name type="scientific">Siminovitchia sediminis</name>
    <dbReference type="NCBI Taxonomy" id="1274353"/>
    <lineage>
        <taxon>Bacteria</taxon>
        <taxon>Bacillati</taxon>
        <taxon>Bacillota</taxon>
        <taxon>Bacilli</taxon>
        <taxon>Bacillales</taxon>
        <taxon>Bacillaceae</taxon>
        <taxon>Siminovitchia</taxon>
    </lineage>
</organism>
<dbReference type="RefSeq" id="WP_380774864.1">
    <property type="nucleotide sequence ID" value="NZ_JBHUEO010000053.1"/>
</dbReference>
<dbReference type="Proteomes" id="UP001597301">
    <property type="component" value="Unassembled WGS sequence"/>
</dbReference>
<proteinExistence type="predicted"/>
<evidence type="ECO:0000313" key="1">
    <source>
        <dbReference type="EMBL" id="MFD1707979.1"/>
    </source>
</evidence>
<sequence length="43" mass="4850">MKKKWEKPVIEVLDISQTMLGKNGNHLDADFSAGAHFDELTFS</sequence>
<dbReference type="InterPro" id="IPR049825">
    <property type="entry name" value="Lasso_PadeA-like"/>
</dbReference>